<feature type="transmembrane region" description="Helical" evidence="9">
    <location>
        <begin position="97"/>
        <end position="117"/>
    </location>
</feature>
<dbReference type="UniPathway" id="UPA00834">
    <property type="reaction ID" value="UER00712"/>
</dbReference>
<organism evidence="10 11">
    <name type="scientific">Phragmitibacter flavus</name>
    <dbReference type="NCBI Taxonomy" id="2576071"/>
    <lineage>
        <taxon>Bacteria</taxon>
        <taxon>Pseudomonadati</taxon>
        <taxon>Verrucomicrobiota</taxon>
        <taxon>Verrucomicrobiia</taxon>
        <taxon>Verrucomicrobiales</taxon>
        <taxon>Verrucomicrobiaceae</taxon>
        <taxon>Phragmitibacter</taxon>
    </lineage>
</organism>
<evidence type="ECO:0000256" key="1">
    <source>
        <dbReference type="ARBA" id="ARBA00004141"/>
    </source>
</evidence>
<feature type="transmembrane region" description="Helical" evidence="9">
    <location>
        <begin position="260"/>
        <end position="280"/>
    </location>
</feature>
<comment type="miscellaneous">
    <text evidence="9">Carbon 2 of the heme B porphyrin ring is defined according to the Fischer nomenclature.</text>
</comment>
<evidence type="ECO:0000256" key="8">
    <source>
        <dbReference type="ARBA" id="ARBA00047690"/>
    </source>
</evidence>
<keyword evidence="3 9" id="KW-0808">Transferase</keyword>
<dbReference type="EC" id="2.5.1.141" evidence="9"/>
<name>A0A5R8KF36_9BACT</name>
<feature type="transmembrane region" description="Helical" evidence="9">
    <location>
        <begin position="123"/>
        <end position="141"/>
    </location>
</feature>
<dbReference type="InterPro" id="IPR000537">
    <property type="entry name" value="UbiA_prenyltransferase"/>
</dbReference>
<sequence length="312" mass="34884">MSDSVSSATTSSPPSRLTRADLLTLTKFRLSALVIVTTFFGFWLNRGEPFNGWLLAHTLIGSILAAFGAAVFNQLMEIEPDSRMQRTADRPLPARRMEPSFAFGIGWLLSAFALIHLANMVNIEASILTAMTLGVYLFIYTPMKQGSAWNTIVGAVSGALPPLIGWAGAMGPPTSEAESIRWGLLIEPGAIYLFLLLFLWQLPHFLAINWMYREEYRKGGFVMWANDDDSGGKTSRLALIFSILAAALMLLPPLTGLTNYWFLLPALTVNFVLILLAWKFCSERERPVARKLFFYTLIYLPLMLVISMVFWQ</sequence>
<dbReference type="OrthoDB" id="9814417at2"/>
<keyword evidence="5 9" id="KW-1133">Transmembrane helix</keyword>
<gene>
    <name evidence="10" type="primary">cyoE</name>
    <name evidence="9" type="synonym">ctaB</name>
    <name evidence="10" type="ORF">FEM03_13605</name>
</gene>
<dbReference type="InterPro" id="IPR006369">
    <property type="entry name" value="Protohaem_IX_farnesylTrfase"/>
</dbReference>
<feature type="transmembrane region" description="Helical" evidence="9">
    <location>
        <begin position="50"/>
        <end position="76"/>
    </location>
</feature>
<dbReference type="EMBL" id="VAUV01000009">
    <property type="protein sequence ID" value="TLD70219.1"/>
    <property type="molecule type" value="Genomic_DNA"/>
</dbReference>
<comment type="similarity">
    <text evidence="9">Belongs to the UbiA prenyltransferase family. Protoheme IX farnesyltransferase subfamily.</text>
</comment>
<keyword evidence="7 9" id="KW-0472">Membrane</keyword>
<dbReference type="CDD" id="cd13957">
    <property type="entry name" value="PT_UbiA_Cox10"/>
    <property type="match status" value="1"/>
</dbReference>
<dbReference type="GO" id="GO:0006784">
    <property type="term" value="P:heme A biosynthetic process"/>
    <property type="evidence" value="ECO:0007669"/>
    <property type="project" value="TreeGrafter"/>
</dbReference>
<keyword evidence="11" id="KW-1185">Reference proteome</keyword>
<dbReference type="NCBIfam" id="TIGR01473">
    <property type="entry name" value="cyoE_ctaB"/>
    <property type="match status" value="1"/>
</dbReference>
<evidence type="ECO:0000313" key="11">
    <source>
        <dbReference type="Proteomes" id="UP000306196"/>
    </source>
</evidence>
<protein>
    <recommendedName>
        <fullName evidence="9">Protoheme IX farnesyltransferase</fullName>
        <ecNumber evidence="9">2.5.1.141</ecNumber>
    </recommendedName>
    <alternativeName>
        <fullName evidence="9">Heme B farnesyltransferase</fullName>
    </alternativeName>
    <alternativeName>
        <fullName evidence="9">Heme O synthase</fullName>
    </alternativeName>
</protein>
<dbReference type="HAMAP" id="MF_00154">
    <property type="entry name" value="CyoE_CtaB"/>
    <property type="match status" value="1"/>
</dbReference>
<comment type="pathway">
    <text evidence="9">Porphyrin-containing compound metabolism; heme O biosynthesis; heme O from protoheme: step 1/1.</text>
</comment>
<dbReference type="GO" id="GO:0048034">
    <property type="term" value="P:heme O biosynthetic process"/>
    <property type="evidence" value="ECO:0007669"/>
    <property type="project" value="UniProtKB-UniRule"/>
</dbReference>
<feature type="transmembrane region" description="Helical" evidence="9">
    <location>
        <begin position="22"/>
        <end position="44"/>
    </location>
</feature>
<dbReference type="GO" id="GO:0005886">
    <property type="term" value="C:plasma membrane"/>
    <property type="evidence" value="ECO:0007669"/>
    <property type="project" value="UniProtKB-SubCell"/>
</dbReference>
<dbReference type="Gene3D" id="1.10.357.140">
    <property type="entry name" value="UbiA prenyltransferase"/>
    <property type="match status" value="1"/>
</dbReference>
<dbReference type="PANTHER" id="PTHR43448">
    <property type="entry name" value="PROTOHEME IX FARNESYLTRANSFERASE, MITOCHONDRIAL"/>
    <property type="match status" value="1"/>
</dbReference>
<keyword evidence="2 9" id="KW-1003">Cell membrane</keyword>
<dbReference type="Proteomes" id="UP000306196">
    <property type="component" value="Unassembled WGS sequence"/>
</dbReference>
<comment type="catalytic activity">
    <reaction evidence="8 9">
        <text>heme b + (2E,6E)-farnesyl diphosphate + H2O = Fe(II)-heme o + diphosphate</text>
        <dbReference type="Rhea" id="RHEA:28070"/>
        <dbReference type="ChEBI" id="CHEBI:15377"/>
        <dbReference type="ChEBI" id="CHEBI:33019"/>
        <dbReference type="ChEBI" id="CHEBI:60344"/>
        <dbReference type="ChEBI" id="CHEBI:60530"/>
        <dbReference type="ChEBI" id="CHEBI:175763"/>
        <dbReference type="EC" id="2.5.1.141"/>
    </reaction>
</comment>
<feature type="transmembrane region" description="Helical" evidence="9">
    <location>
        <begin position="292"/>
        <end position="311"/>
    </location>
</feature>
<proteinExistence type="inferred from homology"/>
<dbReference type="AlphaFoldDB" id="A0A5R8KF36"/>
<dbReference type="Pfam" id="PF01040">
    <property type="entry name" value="UbiA"/>
    <property type="match status" value="1"/>
</dbReference>
<dbReference type="RefSeq" id="WP_138086818.1">
    <property type="nucleotide sequence ID" value="NZ_VAUV01000009.1"/>
</dbReference>
<feature type="transmembrane region" description="Helical" evidence="9">
    <location>
        <begin position="148"/>
        <end position="169"/>
    </location>
</feature>
<evidence type="ECO:0000313" key="10">
    <source>
        <dbReference type="EMBL" id="TLD70219.1"/>
    </source>
</evidence>
<feature type="transmembrane region" description="Helical" evidence="9">
    <location>
        <begin position="237"/>
        <end position="254"/>
    </location>
</feature>
<evidence type="ECO:0000256" key="2">
    <source>
        <dbReference type="ARBA" id="ARBA00022475"/>
    </source>
</evidence>
<evidence type="ECO:0000256" key="6">
    <source>
        <dbReference type="ARBA" id="ARBA00023133"/>
    </source>
</evidence>
<dbReference type="PANTHER" id="PTHR43448:SF2">
    <property type="entry name" value="PROTOHEME IX FARNESYLTRANSFERASE, MITOCHONDRIAL"/>
    <property type="match status" value="1"/>
</dbReference>
<evidence type="ECO:0000256" key="5">
    <source>
        <dbReference type="ARBA" id="ARBA00022989"/>
    </source>
</evidence>
<accession>A0A5R8KF36</accession>
<evidence type="ECO:0000256" key="3">
    <source>
        <dbReference type="ARBA" id="ARBA00022679"/>
    </source>
</evidence>
<dbReference type="GO" id="GO:0008495">
    <property type="term" value="F:protoheme IX farnesyltransferase activity"/>
    <property type="evidence" value="ECO:0007669"/>
    <property type="project" value="UniProtKB-UniRule"/>
</dbReference>
<evidence type="ECO:0000256" key="9">
    <source>
        <dbReference type="HAMAP-Rule" id="MF_00154"/>
    </source>
</evidence>
<evidence type="ECO:0000256" key="4">
    <source>
        <dbReference type="ARBA" id="ARBA00022692"/>
    </source>
</evidence>
<feature type="transmembrane region" description="Helical" evidence="9">
    <location>
        <begin position="189"/>
        <end position="212"/>
    </location>
</feature>
<comment type="caution">
    <text evidence="10">The sequence shown here is derived from an EMBL/GenBank/DDBJ whole genome shotgun (WGS) entry which is preliminary data.</text>
</comment>
<comment type="subcellular location">
    <subcellularLocation>
        <location evidence="9">Cell membrane</location>
        <topology evidence="9">Multi-pass membrane protein</topology>
    </subcellularLocation>
    <subcellularLocation>
        <location evidence="1">Membrane</location>
        <topology evidence="1">Multi-pass membrane protein</topology>
    </subcellularLocation>
</comment>
<comment type="function">
    <text evidence="9">Converts heme B (protoheme IX) to heme O by substitution of the vinyl group on carbon 2 of heme B porphyrin ring with a hydroxyethyl farnesyl side group.</text>
</comment>
<reference evidence="10 11" key="1">
    <citation type="submission" date="2019-05" db="EMBL/GenBank/DDBJ databases">
        <title>Verrucobacter flavum gen. nov., sp. nov. a new member of the family Verrucomicrobiaceae.</title>
        <authorList>
            <person name="Szuroczki S."/>
            <person name="Abbaszade G."/>
            <person name="Szabo A."/>
            <person name="Felfoldi T."/>
            <person name="Schumann P."/>
            <person name="Boka K."/>
            <person name="Keki Z."/>
            <person name="Toumi M."/>
            <person name="Toth E."/>
        </authorList>
    </citation>
    <scope>NUCLEOTIDE SEQUENCE [LARGE SCALE GENOMIC DNA]</scope>
    <source>
        <strain evidence="10 11">MG-N-17</strain>
    </source>
</reference>
<evidence type="ECO:0000256" key="7">
    <source>
        <dbReference type="ARBA" id="ARBA00023136"/>
    </source>
</evidence>
<keyword evidence="4 9" id="KW-0812">Transmembrane</keyword>
<keyword evidence="6 9" id="KW-0350">Heme biosynthesis</keyword>
<dbReference type="InterPro" id="IPR044878">
    <property type="entry name" value="UbiA_sf"/>
</dbReference>